<proteinExistence type="predicted"/>
<accession>A0A9P6Q7F3</accession>
<dbReference type="AlphaFoldDB" id="A0A9P6Q7F3"/>
<feature type="non-terminal residue" evidence="2">
    <location>
        <position position="241"/>
    </location>
</feature>
<evidence type="ECO:0000313" key="3">
    <source>
        <dbReference type="Proteomes" id="UP000726737"/>
    </source>
</evidence>
<evidence type="ECO:0000313" key="2">
    <source>
        <dbReference type="EMBL" id="KAG0260116.1"/>
    </source>
</evidence>
<dbReference type="OrthoDB" id="6354873at2759"/>
<name>A0A9P6Q7F3_9FUNG</name>
<keyword evidence="1" id="KW-0812">Transmembrane</keyword>
<evidence type="ECO:0000256" key="1">
    <source>
        <dbReference type="SAM" id="Phobius"/>
    </source>
</evidence>
<protein>
    <submittedName>
        <fullName evidence="2">Uncharacterized protein</fullName>
    </submittedName>
</protein>
<comment type="caution">
    <text evidence="2">The sequence shown here is derived from an EMBL/GenBank/DDBJ whole genome shotgun (WGS) entry which is preliminary data.</text>
</comment>
<feature type="transmembrane region" description="Helical" evidence="1">
    <location>
        <begin position="86"/>
        <end position="112"/>
    </location>
</feature>
<keyword evidence="1" id="KW-1133">Transmembrane helix</keyword>
<sequence>MDIVLEMADEYIFNSVYNHLPAIPIPDLLAGLAAIPSWSEFHSLLSSSAEPPLAILGSIAQNIASSTFAANLTLNTLPTDDIIRQSLTLLIITYIGAVAMYLTFATSSYFLVFDQTHTKHPKFLKNQVALEIQMSLKALPGIAILTTPWFLGEVRGWSKVYTHIHSKDALISKVVFNPPSSVIQETVAAAVTTATGYNSTAAAAAAAATNESTSRLAMLGPIAPLIEPFTDGWGYVAFSLV</sequence>
<keyword evidence="1" id="KW-0472">Membrane</keyword>
<gene>
    <name evidence="2" type="ORF">BG011_002135</name>
</gene>
<dbReference type="EMBL" id="JAAAJA010000164">
    <property type="protein sequence ID" value="KAG0260116.1"/>
    <property type="molecule type" value="Genomic_DNA"/>
</dbReference>
<dbReference type="Proteomes" id="UP000726737">
    <property type="component" value="Unassembled WGS sequence"/>
</dbReference>
<keyword evidence="3" id="KW-1185">Reference proteome</keyword>
<reference evidence="2" key="1">
    <citation type="journal article" date="2020" name="Fungal Divers.">
        <title>Resolving the Mortierellaceae phylogeny through synthesis of multi-gene phylogenetics and phylogenomics.</title>
        <authorList>
            <person name="Vandepol N."/>
            <person name="Liber J."/>
            <person name="Desiro A."/>
            <person name="Na H."/>
            <person name="Kennedy M."/>
            <person name="Barry K."/>
            <person name="Grigoriev I.V."/>
            <person name="Miller A.N."/>
            <person name="O'Donnell K."/>
            <person name="Stajich J.E."/>
            <person name="Bonito G."/>
        </authorList>
    </citation>
    <scope>NUCLEOTIDE SEQUENCE</scope>
    <source>
        <strain evidence="2">KOD948</strain>
    </source>
</reference>
<organism evidence="2 3">
    <name type="scientific">Mortierella polycephala</name>
    <dbReference type="NCBI Taxonomy" id="41804"/>
    <lineage>
        <taxon>Eukaryota</taxon>
        <taxon>Fungi</taxon>
        <taxon>Fungi incertae sedis</taxon>
        <taxon>Mucoromycota</taxon>
        <taxon>Mortierellomycotina</taxon>
        <taxon>Mortierellomycetes</taxon>
        <taxon>Mortierellales</taxon>
        <taxon>Mortierellaceae</taxon>
        <taxon>Mortierella</taxon>
    </lineage>
</organism>